<reference evidence="1 2" key="1">
    <citation type="submission" date="2018-08" db="EMBL/GenBank/DDBJ databases">
        <title>A genome reference for cultivated species of the human gut microbiota.</title>
        <authorList>
            <person name="Zou Y."/>
            <person name="Xue W."/>
            <person name="Luo G."/>
        </authorList>
    </citation>
    <scope>NUCLEOTIDE SEQUENCE [LARGE SCALE GENOMIC DNA]</scope>
    <source>
        <strain evidence="1 2">TF11-7</strain>
    </source>
</reference>
<dbReference type="EMBL" id="QSQN01000012">
    <property type="protein sequence ID" value="RGK40925.1"/>
    <property type="molecule type" value="Genomic_DNA"/>
</dbReference>
<proteinExistence type="predicted"/>
<dbReference type="AlphaFoldDB" id="A0A3E4LUG5"/>
<accession>A0A3E4LUG5</accession>
<organism evidence="1 2">
    <name type="scientific">[Ruminococcus] lactaris</name>
    <dbReference type="NCBI Taxonomy" id="46228"/>
    <lineage>
        <taxon>Bacteria</taxon>
        <taxon>Bacillati</taxon>
        <taxon>Bacillota</taxon>
        <taxon>Clostridia</taxon>
        <taxon>Lachnospirales</taxon>
        <taxon>Lachnospiraceae</taxon>
        <taxon>Mediterraneibacter</taxon>
    </lineage>
</organism>
<gene>
    <name evidence="1" type="ORF">DXD17_05865</name>
</gene>
<dbReference type="Proteomes" id="UP000260793">
    <property type="component" value="Unassembled WGS sequence"/>
</dbReference>
<evidence type="ECO:0000313" key="2">
    <source>
        <dbReference type="Proteomes" id="UP000260793"/>
    </source>
</evidence>
<sequence length="68" mass="7489">MANGNATIIVGSARLGSARLGSARLGRSIVPFFQRVKSYFIQFITNRLPETGCIMPWLRLFAFAGGRK</sequence>
<evidence type="ECO:0000313" key="1">
    <source>
        <dbReference type="EMBL" id="RGK40925.1"/>
    </source>
</evidence>
<name>A0A3E4LUG5_9FIRM</name>
<comment type="caution">
    <text evidence="1">The sequence shown here is derived from an EMBL/GenBank/DDBJ whole genome shotgun (WGS) entry which is preliminary data.</text>
</comment>
<protein>
    <submittedName>
        <fullName evidence="1">Uncharacterized protein</fullName>
    </submittedName>
</protein>